<evidence type="ECO:0000313" key="1">
    <source>
        <dbReference type="EMBL" id="GAI96313.1"/>
    </source>
</evidence>
<dbReference type="Pfam" id="PF14559">
    <property type="entry name" value="TPR_19"/>
    <property type="match status" value="1"/>
</dbReference>
<accession>X1STN6</accession>
<dbReference type="EMBL" id="BARW01022164">
    <property type="protein sequence ID" value="GAI96313.1"/>
    <property type="molecule type" value="Genomic_DNA"/>
</dbReference>
<dbReference type="InterPro" id="IPR011990">
    <property type="entry name" value="TPR-like_helical_dom_sf"/>
</dbReference>
<dbReference type="Gene3D" id="1.25.40.10">
    <property type="entry name" value="Tetratricopeptide repeat domain"/>
    <property type="match status" value="1"/>
</dbReference>
<reference evidence="1" key="1">
    <citation type="journal article" date="2014" name="Front. Microbiol.">
        <title>High frequency of phylogenetically diverse reductive dehalogenase-homologous genes in deep subseafloor sedimentary metagenomes.</title>
        <authorList>
            <person name="Kawai M."/>
            <person name="Futagami T."/>
            <person name="Toyoda A."/>
            <person name="Takaki Y."/>
            <person name="Nishi S."/>
            <person name="Hori S."/>
            <person name="Arai W."/>
            <person name="Tsubouchi T."/>
            <person name="Morono Y."/>
            <person name="Uchiyama I."/>
            <person name="Ito T."/>
            <person name="Fujiyama A."/>
            <person name="Inagaki F."/>
            <person name="Takami H."/>
        </authorList>
    </citation>
    <scope>NUCLEOTIDE SEQUENCE</scope>
    <source>
        <strain evidence="1">Expedition CK06-06</strain>
    </source>
</reference>
<name>X1STN6_9ZZZZ</name>
<gene>
    <name evidence="1" type="ORF">S12H4_37076</name>
</gene>
<proteinExistence type="predicted"/>
<organism evidence="1">
    <name type="scientific">marine sediment metagenome</name>
    <dbReference type="NCBI Taxonomy" id="412755"/>
    <lineage>
        <taxon>unclassified sequences</taxon>
        <taxon>metagenomes</taxon>
        <taxon>ecological metagenomes</taxon>
    </lineage>
</organism>
<dbReference type="SUPFAM" id="SSF144059">
    <property type="entry name" value="ImpE-like"/>
    <property type="match status" value="1"/>
</dbReference>
<protein>
    <submittedName>
        <fullName evidence="1">Uncharacterized protein</fullName>
    </submittedName>
</protein>
<dbReference type="AlphaFoldDB" id="X1STN6"/>
<feature type="non-terminal residue" evidence="1">
    <location>
        <position position="80"/>
    </location>
</feature>
<comment type="caution">
    <text evidence="1">The sequence shown here is derived from an EMBL/GenBank/DDBJ whole genome shotgun (WGS) entry which is preliminary data.</text>
</comment>
<sequence>MQAEELLQAGQLTEALAVLEDQIRSDPANAKLRVFLFQLLSVQGDWERALTQLNVAAEIDPINLLMAQVCRAALNCEALR</sequence>